<feature type="transmembrane region" description="Helical" evidence="1">
    <location>
        <begin position="12"/>
        <end position="32"/>
    </location>
</feature>
<dbReference type="AlphaFoldDB" id="A0A0E3GPV1"/>
<evidence type="ECO:0000313" key="2">
    <source>
        <dbReference type="EMBL" id="AKA67461.1"/>
    </source>
</evidence>
<evidence type="ECO:0000313" key="3">
    <source>
        <dbReference type="Proteomes" id="UP000033115"/>
    </source>
</evidence>
<organism evidence="2 3">
    <name type="scientific">Clostridium scatologenes</name>
    <dbReference type="NCBI Taxonomy" id="1548"/>
    <lineage>
        <taxon>Bacteria</taxon>
        <taxon>Bacillati</taxon>
        <taxon>Bacillota</taxon>
        <taxon>Clostridia</taxon>
        <taxon>Eubacteriales</taxon>
        <taxon>Clostridiaceae</taxon>
        <taxon>Clostridium</taxon>
    </lineage>
</organism>
<keyword evidence="3" id="KW-1185">Reference proteome</keyword>
<accession>A0A0E3GPV1</accession>
<keyword evidence="1" id="KW-1133">Transmembrane helix</keyword>
<protein>
    <submittedName>
        <fullName evidence="2">Uncharacterized protein</fullName>
    </submittedName>
</protein>
<dbReference type="EMBL" id="CP009933">
    <property type="protein sequence ID" value="AKA67461.1"/>
    <property type="molecule type" value="Genomic_DNA"/>
</dbReference>
<sequence length="37" mass="4275">MRIVNGVDIEKFKSLSFDVIIISIIYFTVNLIKKCLT</sequence>
<dbReference type="Proteomes" id="UP000033115">
    <property type="component" value="Chromosome"/>
</dbReference>
<reference evidence="2 3" key="1">
    <citation type="journal article" date="2015" name="J. Biotechnol.">
        <title>Complete genome sequence of a malodorant-producing acetogen, Clostridium scatologenes ATCC 25775(T).</title>
        <authorList>
            <person name="Zhu Z."/>
            <person name="Guo T."/>
            <person name="Zheng H."/>
            <person name="Song T."/>
            <person name="Ouyang P."/>
            <person name="Xie J."/>
        </authorList>
    </citation>
    <scope>NUCLEOTIDE SEQUENCE [LARGE SCALE GENOMIC DNA]</scope>
    <source>
        <strain evidence="2 3">ATCC 25775</strain>
    </source>
</reference>
<dbReference type="STRING" id="1548.CSCA_0336"/>
<name>A0A0E3GPV1_CLOSL</name>
<gene>
    <name evidence="2" type="ORF">CSCA_0336</name>
</gene>
<dbReference type="KEGG" id="csq:CSCA_0336"/>
<keyword evidence="1" id="KW-0472">Membrane</keyword>
<keyword evidence="1" id="KW-0812">Transmembrane</keyword>
<proteinExistence type="predicted"/>
<evidence type="ECO:0000256" key="1">
    <source>
        <dbReference type="SAM" id="Phobius"/>
    </source>
</evidence>
<dbReference type="HOGENOM" id="CLU_3342354_0_0_9"/>